<proteinExistence type="inferred from homology"/>
<evidence type="ECO:0000256" key="3">
    <source>
        <dbReference type="ARBA" id="ARBA00008321"/>
    </source>
</evidence>
<evidence type="ECO:0000256" key="5">
    <source>
        <dbReference type="ARBA" id="ARBA00022692"/>
    </source>
</evidence>
<feature type="transmembrane region" description="Helical" evidence="8">
    <location>
        <begin position="241"/>
        <end position="257"/>
    </location>
</feature>
<comment type="subcellular location">
    <subcellularLocation>
        <location evidence="1">Membrane</location>
        <topology evidence="1">Multi-pass membrane protein</topology>
    </subcellularLocation>
</comment>
<comment type="similarity">
    <text evidence="3">Belongs to the PIGC family.</text>
</comment>
<reference evidence="10" key="1">
    <citation type="submission" date="2017-01" db="EMBL/GenBank/DDBJ databases">
        <authorList>
            <person name="Wang Y."/>
            <person name="White M."/>
            <person name="Kvist S."/>
            <person name="Moncalvo J.-M."/>
        </authorList>
    </citation>
    <scope>NUCLEOTIDE SEQUENCE [LARGE SCALE GENOMIC DNA]</scope>
    <source>
        <strain evidence="10">ID-206-W2</strain>
    </source>
</reference>
<evidence type="ECO:0000256" key="1">
    <source>
        <dbReference type="ARBA" id="ARBA00004141"/>
    </source>
</evidence>
<keyword evidence="7 8" id="KW-0472">Membrane</keyword>
<name>A0A1R1XH56_9FUNG</name>
<keyword evidence="9" id="KW-0808">Transferase</keyword>
<evidence type="ECO:0000256" key="8">
    <source>
        <dbReference type="SAM" id="Phobius"/>
    </source>
</evidence>
<evidence type="ECO:0000313" key="9">
    <source>
        <dbReference type="EMBL" id="OMJ13969.1"/>
    </source>
</evidence>
<keyword evidence="9" id="KW-0328">Glycosyltransferase</keyword>
<dbReference type="EMBL" id="LSSM01004837">
    <property type="protein sequence ID" value="OMJ13969.1"/>
    <property type="molecule type" value="Genomic_DNA"/>
</dbReference>
<accession>A0A1R1XH56</accession>
<comment type="pathway">
    <text evidence="2">Glycolipid biosynthesis; glycosylphosphatidylinositol-anchor biosynthesis.</text>
</comment>
<evidence type="ECO:0000313" key="10">
    <source>
        <dbReference type="Proteomes" id="UP000187429"/>
    </source>
</evidence>
<dbReference type="PANTHER" id="PTHR12982">
    <property type="entry name" value="PHOSPHATIDYLINOSITOL GLYCAN, CLASS C"/>
    <property type="match status" value="1"/>
</dbReference>
<keyword evidence="6 8" id="KW-1133">Transmembrane helix</keyword>
<dbReference type="Proteomes" id="UP000187429">
    <property type="component" value="Unassembled WGS sequence"/>
</dbReference>
<dbReference type="Pfam" id="PF06432">
    <property type="entry name" value="GPI2"/>
    <property type="match status" value="1"/>
</dbReference>
<evidence type="ECO:0000256" key="6">
    <source>
        <dbReference type="ARBA" id="ARBA00022989"/>
    </source>
</evidence>
<feature type="transmembrane region" description="Helical" evidence="8">
    <location>
        <begin position="263"/>
        <end position="284"/>
    </location>
</feature>
<dbReference type="OrthoDB" id="196709at2759"/>
<keyword evidence="10" id="KW-1185">Reference proteome</keyword>
<evidence type="ECO:0000256" key="4">
    <source>
        <dbReference type="ARBA" id="ARBA00022502"/>
    </source>
</evidence>
<feature type="transmembrane region" description="Helical" evidence="8">
    <location>
        <begin position="159"/>
        <end position="177"/>
    </location>
</feature>
<keyword evidence="4" id="KW-0337">GPI-anchor biosynthesis</keyword>
<dbReference type="GO" id="GO:0000506">
    <property type="term" value="C:glycosylphosphatidylinositol-N-acetylglucosaminyltransferase (GPI-GnT) complex"/>
    <property type="evidence" value="ECO:0007669"/>
    <property type="project" value="TreeGrafter"/>
</dbReference>
<keyword evidence="5 8" id="KW-0812">Transmembrane</keyword>
<feature type="transmembrane region" description="Helical" evidence="8">
    <location>
        <begin position="92"/>
        <end position="110"/>
    </location>
</feature>
<evidence type="ECO:0000256" key="7">
    <source>
        <dbReference type="ARBA" id="ARBA00023136"/>
    </source>
</evidence>
<sequence length="305" mass="34754">MSAPPAFSRLDQPSKPLNINVTPWQKKLYINQDYTDDYVDKTFLMEFQKNVNVRIYVYWEVVSESIVVTQHFSSILTFIALFIYLYRGSVSNYHLLYTSLIGLLIGSLIWDSILSKHSPPQPLVLNMKMVRSVITFALILYFLSPVLRTLTKDTSSDTIWALTVVFFILNLAFHDYAANNLTRISSIGSISMNAAVLACVLLASRLSSDNAVFAFLVVALLWFALFPLLRRLLIIHSKPCSIVLTIIMVILATVAFFPISKAVSLLCFSLSFFITFLCPIWLIWIQRYKNEIHGPWDEATPIVHK</sequence>
<organism evidence="9 10">
    <name type="scientific">Smittium culicis</name>
    <dbReference type="NCBI Taxonomy" id="133412"/>
    <lineage>
        <taxon>Eukaryota</taxon>
        <taxon>Fungi</taxon>
        <taxon>Fungi incertae sedis</taxon>
        <taxon>Zoopagomycota</taxon>
        <taxon>Kickxellomycotina</taxon>
        <taxon>Harpellomycetes</taxon>
        <taxon>Harpellales</taxon>
        <taxon>Legeriomycetaceae</taxon>
        <taxon>Smittium</taxon>
    </lineage>
</organism>
<feature type="transmembrane region" description="Helical" evidence="8">
    <location>
        <begin position="210"/>
        <end position="229"/>
    </location>
</feature>
<dbReference type="GO" id="GO:0016757">
    <property type="term" value="F:glycosyltransferase activity"/>
    <property type="evidence" value="ECO:0007669"/>
    <property type="project" value="UniProtKB-KW"/>
</dbReference>
<dbReference type="UniPathway" id="UPA00196"/>
<protein>
    <submittedName>
        <fullName evidence="9">Phosphatidylinositol N-acetylglucosaminyltransferase GPI2 subunit</fullName>
    </submittedName>
</protein>
<dbReference type="AlphaFoldDB" id="A0A1R1XH56"/>
<evidence type="ECO:0000256" key="2">
    <source>
        <dbReference type="ARBA" id="ARBA00004687"/>
    </source>
</evidence>
<dbReference type="InterPro" id="IPR009450">
    <property type="entry name" value="Plno_GlcNAc_GPI2"/>
</dbReference>
<dbReference type="PIRSF" id="PIRSF016104">
    <property type="entry name" value="GPI2"/>
    <property type="match status" value="1"/>
</dbReference>
<gene>
    <name evidence="9" type="ORF">AYI69_g8780</name>
</gene>
<feature type="transmembrane region" description="Helical" evidence="8">
    <location>
        <begin position="66"/>
        <end position="86"/>
    </location>
</feature>
<dbReference type="PANTHER" id="PTHR12982:SF0">
    <property type="entry name" value="PHOSPHATIDYLINOSITOL N-ACETYLGLUCOSAMINYLTRANSFERASE SUBUNIT C"/>
    <property type="match status" value="1"/>
</dbReference>
<feature type="transmembrane region" description="Helical" evidence="8">
    <location>
        <begin position="130"/>
        <end position="147"/>
    </location>
</feature>
<dbReference type="GO" id="GO:0006506">
    <property type="term" value="P:GPI anchor biosynthetic process"/>
    <property type="evidence" value="ECO:0007669"/>
    <property type="project" value="UniProtKB-UniPathway"/>
</dbReference>
<comment type="caution">
    <text evidence="9">The sequence shown here is derived from an EMBL/GenBank/DDBJ whole genome shotgun (WGS) entry which is preliminary data.</text>
</comment>